<accession>A0ABN8PAP3</accession>
<keyword evidence="2" id="KW-1185">Reference proteome</keyword>
<gene>
    <name evidence="1" type="ORF">PLOB_00040842</name>
</gene>
<sequence>MDIFWNHTLYISCYTSLEESDNDDLNNNLSELSTNSADETVSVSSSGYEFELDPAAKLLAQEVHSGRLPQTHLFYRLVVNSLKFATKIRDATNQFHHDPVIRSFCETIKRRGHSRTFNLLMGKRMFKRGRGSTHEFRWEDNNIPLPLPSSRKEGYVYQSGLIQAYLIAFLRIAFSKRNDVKSLVDSDILKVIPVSLAKDGFTLKPSFEVDQHAMLVVGGQELYNLDYVQENQNIPHFAEKFVTEVEIMGITTLDNKTSLIVGNDFVGSEGDGRSTLQCHVQRLREVKV</sequence>
<proteinExistence type="predicted"/>
<reference evidence="1 2" key="1">
    <citation type="submission" date="2022-05" db="EMBL/GenBank/DDBJ databases">
        <authorList>
            <consortium name="Genoscope - CEA"/>
            <person name="William W."/>
        </authorList>
    </citation>
    <scope>NUCLEOTIDE SEQUENCE [LARGE SCALE GENOMIC DNA]</scope>
</reference>
<evidence type="ECO:0000313" key="2">
    <source>
        <dbReference type="Proteomes" id="UP001159405"/>
    </source>
</evidence>
<evidence type="ECO:0000313" key="1">
    <source>
        <dbReference type="EMBL" id="CAH3139816.1"/>
    </source>
</evidence>
<protein>
    <submittedName>
        <fullName evidence="1">Uncharacterized protein</fullName>
    </submittedName>
</protein>
<organism evidence="1 2">
    <name type="scientific">Porites lobata</name>
    <dbReference type="NCBI Taxonomy" id="104759"/>
    <lineage>
        <taxon>Eukaryota</taxon>
        <taxon>Metazoa</taxon>
        <taxon>Cnidaria</taxon>
        <taxon>Anthozoa</taxon>
        <taxon>Hexacorallia</taxon>
        <taxon>Scleractinia</taxon>
        <taxon>Fungiina</taxon>
        <taxon>Poritidae</taxon>
        <taxon>Porites</taxon>
    </lineage>
</organism>
<dbReference type="EMBL" id="CALNXK010000063">
    <property type="protein sequence ID" value="CAH3139816.1"/>
    <property type="molecule type" value="Genomic_DNA"/>
</dbReference>
<comment type="caution">
    <text evidence="1">The sequence shown here is derived from an EMBL/GenBank/DDBJ whole genome shotgun (WGS) entry which is preliminary data.</text>
</comment>
<name>A0ABN8PAP3_9CNID</name>
<dbReference type="Proteomes" id="UP001159405">
    <property type="component" value="Unassembled WGS sequence"/>
</dbReference>